<dbReference type="InterPro" id="IPR050492">
    <property type="entry name" value="Bact_metal-bind_prot9"/>
</dbReference>
<evidence type="ECO:0000256" key="5">
    <source>
        <dbReference type="RuleBase" id="RU003512"/>
    </source>
</evidence>
<dbReference type="Gene3D" id="3.40.50.1980">
    <property type="entry name" value="Nitrogenase molybdenum iron protein domain"/>
    <property type="match status" value="2"/>
</dbReference>
<dbReference type="PANTHER" id="PTHR42953:SF1">
    <property type="entry name" value="METAL-BINDING PROTEIN HI_0362-RELATED"/>
    <property type="match status" value="1"/>
</dbReference>
<proteinExistence type="inferred from homology"/>
<dbReference type="PRINTS" id="PR00691">
    <property type="entry name" value="ADHESINB"/>
</dbReference>
<sequence>MSEKKQWFWGAIVVAIATSLSGCGADTQATTQTTASPKPKVVASYSILCDLTEKIAQETVELKCLVGADRDPHTYQATPEDRKAIETAQLIFYGGYDFEPAIIDLVKATNNFAPKVAVNEKAVPNPLMGEEHHHHHTEVEQHQEKHQDEEKAPDPHVWHDVENGIRMVEIIRDRLINIAPANTNLYTSNAQKLTAQLKQVDTWIARQINTIPAKQRKLVTTHDALGYYAKAYGLTIEGTLQGFSSEEQPTAARVKELVKEVKEAGVPTIFAEMTANDKVIKTVAREAKVKVSDRKLIVDGLADKGTLAGSYVGMLTANTCAIVEGLGGKCTAFQSF</sequence>
<keyword evidence="3" id="KW-0479">Metal-binding</keyword>
<evidence type="ECO:0000256" key="3">
    <source>
        <dbReference type="ARBA" id="ARBA00022723"/>
    </source>
</evidence>
<dbReference type="RefSeq" id="WP_190469639.1">
    <property type="nucleotide sequence ID" value="NZ_JACJPW010000071.1"/>
</dbReference>
<evidence type="ECO:0000313" key="8">
    <source>
        <dbReference type="Proteomes" id="UP000641646"/>
    </source>
</evidence>
<dbReference type="GO" id="GO:0030313">
    <property type="term" value="C:cell envelope"/>
    <property type="evidence" value="ECO:0007669"/>
    <property type="project" value="UniProtKB-SubCell"/>
</dbReference>
<evidence type="ECO:0000256" key="4">
    <source>
        <dbReference type="ARBA" id="ARBA00022729"/>
    </source>
</evidence>
<dbReference type="GO" id="GO:0007155">
    <property type="term" value="P:cell adhesion"/>
    <property type="evidence" value="ECO:0007669"/>
    <property type="project" value="InterPro"/>
</dbReference>
<dbReference type="Pfam" id="PF01297">
    <property type="entry name" value="ZnuA"/>
    <property type="match status" value="1"/>
</dbReference>
<dbReference type="InterPro" id="IPR006128">
    <property type="entry name" value="Lipoprotein_PsaA-like"/>
</dbReference>
<dbReference type="PROSITE" id="PS51257">
    <property type="entry name" value="PROKAR_LIPOPROTEIN"/>
    <property type="match status" value="1"/>
</dbReference>
<dbReference type="Proteomes" id="UP000641646">
    <property type="component" value="Unassembled WGS sequence"/>
</dbReference>
<dbReference type="EMBL" id="JACJPW010000071">
    <property type="protein sequence ID" value="MBD2184035.1"/>
    <property type="molecule type" value="Genomic_DNA"/>
</dbReference>
<dbReference type="InterPro" id="IPR006129">
    <property type="entry name" value="AdhesinB"/>
</dbReference>
<dbReference type="InterPro" id="IPR006127">
    <property type="entry name" value="ZnuA-like"/>
</dbReference>
<reference evidence="7" key="1">
    <citation type="journal article" date="2015" name="ISME J.">
        <title>Draft Genome Sequence of Streptomyces incarnatus NRRL8089, which Produces the Nucleoside Antibiotic Sinefungin.</title>
        <authorList>
            <person name="Oshima K."/>
            <person name="Hattori M."/>
            <person name="Shimizu H."/>
            <person name="Fukuda K."/>
            <person name="Nemoto M."/>
            <person name="Inagaki K."/>
            <person name="Tamura T."/>
        </authorList>
    </citation>
    <scope>NUCLEOTIDE SEQUENCE</scope>
    <source>
        <strain evidence="7">FACHB-1375</strain>
    </source>
</reference>
<dbReference type="SUPFAM" id="SSF53807">
    <property type="entry name" value="Helical backbone' metal receptor"/>
    <property type="match status" value="1"/>
</dbReference>
<dbReference type="PRINTS" id="PR00690">
    <property type="entry name" value="ADHESNFAMILY"/>
</dbReference>
<keyword evidence="4" id="KW-0732">Signal</keyword>
<evidence type="ECO:0000256" key="6">
    <source>
        <dbReference type="SAM" id="MobiDB-lite"/>
    </source>
</evidence>
<comment type="subcellular location">
    <subcellularLocation>
        <location evidence="1">Cell envelope</location>
    </subcellularLocation>
</comment>
<dbReference type="GO" id="GO:0030001">
    <property type="term" value="P:metal ion transport"/>
    <property type="evidence" value="ECO:0007669"/>
    <property type="project" value="InterPro"/>
</dbReference>
<dbReference type="PANTHER" id="PTHR42953">
    <property type="entry name" value="HIGH-AFFINITY ZINC UPTAKE SYSTEM PROTEIN ZNUA-RELATED"/>
    <property type="match status" value="1"/>
</dbReference>
<accession>A0A926VHY9</accession>
<protein>
    <submittedName>
        <fullName evidence="7">Zinc ABC transporter substrate-binding protein</fullName>
    </submittedName>
</protein>
<dbReference type="AlphaFoldDB" id="A0A926VHY9"/>
<reference evidence="7" key="2">
    <citation type="submission" date="2020-08" db="EMBL/GenBank/DDBJ databases">
        <authorList>
            <person name="Chen M."/>
            <person name="Teng W."/>
            <person name="Zhao L."/>
            <person name="Hu C."/>
            <person name="Zhou Y."/>
            <person name="Han B."/>
            <person name="Song L."/>
            <person name="Shu W."/>
        </authorList>
    </citation>
    <scope>NUCLEOTIDE SEQUENCE</scope>
    <source>
        <strain evidence="7">FACHB-1375</strain>
    </source>
</reference>
<gene>
    <name evidence="7" type="ORF">H6G03_23695</name>
</gene>
<evidence type="ECO:0000256" key="1">
    <source>
        <dbReference type="ARBA" id="ARBA00004196"/>
    </source>
</evidence>
<name>A0A926VHY9_9CYAN</name>
<organism evidence="7 8">
    <name type="scientific">Aerosakkonema funiforme FACHB-1375</name>
    <dbReference type="NCBI Taxonomy" id="2949571"/>
    <lineage>
        <taxon>Bacteria</taxon>
        <taxon>Bacillati</taxon>
        <taxon>Cyanobacteriota</taxon>
        <taxon>Cyanophyceae</taxon>
        <taxon>Oscillatoriophycideae</taxon>
        <taxon>Aerosakkonematales</taxon>
        <taxon>Aerosakkonemataceae</taxon>
        <taxon>Aerosakkonema</taxon>
    </lineage>
</organism>
<evidence type="ECO:0000313" key="7">
    <source>
        <dbReference type="EMBL" id="MBD2184035.1"/>
    </source>
</evidence>
<comment type="caution">
    <text evidence="7">The sequence shown here is derived from an EMBL/GenBank/DDBJ whole genome shotgun (WGS) entry which is preliminary data.</text>
</comment>
<feature type="region of interest" description="Disordered" evidence="6">
    <location>
        <begin position="133"/>
        <end position="156"/>
    </location>
</feature>
<keyword evidence="2 5" id="KW-0813">Transport</keyword>
<keyword evidence="8" id="KW-1185">Reference proteome</keyword>
<comment type="similarity">
    <text evidence="5">Belongs to the bacterial solute-binding protein 9 family.</text>
</comment>
<dbReference type="GO" id="GO:0046872">
    <property type="term" value="F:metal ion binding"/>
    <property type="evidence" value="ECO:0007669"/>
    <property type="project" value="UniProtKB-KW"/>
</dbReference>
<evidence type="ECO:0000256" key="2">
    <source>
        <dbReference type="ARBA" id="ARBA00022448"/>
    </source>
</evidence>